<dbReference type="GO" id="GO:0016020">
    <property type="term" value="C:membrane"/>
    <property type="evidence" value="ECO:0007669"/>
    <property type="project" value="InterPro"/>
</dbReference>
<dbReference type="InterPro" id="IPR036634">
    <property type="entry name" value="PRD_sf"/>
</dbReference>
<sequence length="844" mass="96166">MRKETHDLILNILESESKNKGLTTVEVAELLKLSRSATSLYLNELLENNEIKQMGIRPVYWTSIDNRNIKEISDVFEQYIGYDGSAQEAIEKCKAAILYPPVGLPLLLSGPSGVGKSYLAKLIFEYLKEKRKDEAQTFIVFNCADYANNPELLSSILFGHTKGAFTGADSEKKGLLALADGGVLFLDEVHRLSHENQEKLFQFMDSGQFRPIGEEAKVISSKVRLMFATTEEPKDVLLPTFYRRISVTVNLPALHERPILERIALLHHLFAREAIRLNRDFEVDNQIFKELIDVQIPGNVGSLVNKIQMYCADSLRKDDSEKHLIIGSDHAHGYTFITSEKTTPKVKSNYLEQLNDAFISILDSDDSIPELKEDLFQFDAHFLEGNFHSQQDVYANQIISLIEKNNRLMIDNLDLTKRALTSVVRLLQVNKNTVSLQLLKQVKNKLSQSYPRTTLFAHYVTDGLSPEVRLFVEVILGILLVDKFSEDIKYHALLVAHGETTATSIQAVANKLSGEYIFDAINMPLTSSIRDVITQVKIWLSERDTSEGVIMLVDMGSLTQLYKSLKPQILGELLVINNLTTSYALEVGNQLVNGQMFYEIARSAEKTFVTNVQYFEGFSVEKNIIISSISGSDVSKKLKEICEKNLNPDIKLIVLNFNELRNILERATTDQNYLKETSLILTTSYLDNQSDVPSINLLDVLDVDAEDQMQSIFKNLIHPNNIPNFLNEFIHFFSKEGLSEKLEFLNPDVIIRQVEAITEKTEKRFNLQLSAKMKFNLTMHLALMVERMMLGDQDYPVPCDLSELKINQKYFYQNMKDIVSGLEQFYRITISDWEHFVLYEILNP</sequence>
<dbReference type="SUPFAM" id="SSF63520">
    <property type="entry name" value="PTS-regulatory domain, PRD"/>
    <property type="match status" value="1"/>
</dbReference>
<dbReference type="EMBL" id="SDGV01000026">
    <property type="protein sequence ID" value="THB60339.1"/>
    <property type="molecule type" value="Genomic_DNA"/>
</dbReference>
<dbReference type="PANTHER" id="PTHR32071:SF38">
    <property type="entry name" value="PSP OPERON TRANSCRIPTIONAL ACTIVATOR"/>
    <property type="match status" value="1"/>
</dbReference>
<dbReference type="InterPro" id="IPR011608">
    <property type="entry name" value="PRD"/>
</dbReference>
<comment type="caution">
    <text evidence="7">The sequence shown here is derived from an EMBL/GenBank/DDBJ whole genome shotgun (WGS) entry which is preliminary data.</text>
</comment>
<dbReference type="SUPFAM" id="SSF53062">
    <property type="entry name" value="PTS system fructose IIA component-like"/>
    <property type="match status" value="1"/>
</dbReference>
<dbReference type="InterPro" id="IPR002078">
    <property type="entry name" value="Sigma_54_int"/>
</dbReference>
<dbReference type="InterPro" id="IPR036662">
    <property type="entry name" value="PTS_EIIA_man-typ_sf"/>
</dbReference>
<evidence type="ECO:0000259" key="5">
    <source>
        <dbReference type="PROSITE" id="PS51096"/>
    </source>
</evidence>
<dbReference type="PROSITE" id="PS50045">
    <property type="entry name" value="SIGMA54_INTERACT_4"/>
    <property type="match status" value="1"/>
</dbReference>
<feature type="domain" description="PRD" evidence="6">
    <location>
        <begin position="745"/>
        <end position="844"/>
    </location>
</feature>
<dbReference type="Pfam" id="PF00158">
    <property type="entry name" value="Sigma54_activat"/>
    <property type="match status" value="1"/>
</dbReference>
<gene>
    <name evidence="7" type="ORF">ESZ54_10845</name>
</gene>
<feature type="domain" description="PTS EIIA type-4" evidence="5">
    <location>
        <begin position="489"/>
        <end position="612"/>
    </location>
</feature>
<dbReference type="Gene3D" id="3.40.50.300">
    <property type="entry name" value="P-loop containing nucleotide triphosphate hydrolases"/>
    <property type="match status" value="1"/>
</dbReference>
<reference evidence="7 8" key="1">
    <citation type="submission" date="2019-01" db="EMBL/GenBank/DDBJ databases">
        <title>Vagococcus silagei sp. nov. isolated from brewer's grain.</title>
        <authorList>
            <person name="Guu J.-R."/>
        </authorList>
    </citation>
    <scope>NUCLEOTIDE SEQUENCE [LARGE SCALE GENOMIC DNA]</scope>
    <source>
        <strain evidence="7 8">2B-2</strain>
    </source>
</reference>
<name>A0A4V3TUU2_9ENTE</name>
<dbReference type="Proteomes" id="UP000310506">
    <property type="component" value="Unassembled WGS sequence"/>
</dbReference>
<organism evidence="7 8">
    <name type="scientific">Vagococcus silagei</name>
    <dbReference type="NCBI Taxonomy" id="2508885"/>
    <lineage>
        <taxon>Bacteria</taxon>
        <taxon>Bacillati</taxon>
        <taxon>Bacillota</taxon>
        <taxon>Bacilli</taxon>
        <taxon>Lactobacillales</taxon>
        <taxon>Enterococcaceae</taxon>
        <taxon>Vagococcus</taxon>
    </lineage>
</organism>
<evidence type="ECO:0000256" key="1">
    <source>
        <dbReference type="ARBA" id="ARBA00022679"/>
    </source>
</evidence>
<accession>A0A4V3TUU2</accession>
<dbReference type="CDD" id="cd00009">
    <property type="entry name" value="AAA"/>
    <property type="match status" value="1"/>
</dbReference>
<dbReference type="Pfam" id="PF00874">
    <property type="entry name" value="PRD"/>
    <property type="match status" value="1"/>
</dbReference>
<dbReference type="InterPro" id="IPR027417">
    <property type="entry name" value="P-loop_NTPase"/>
</dbReference>
<feature type="domain" description="Sigma-54 factor interaction" evidence="4">
    <location>
        <begin position="79"/>
        <end position="312"/>
    </location>
</feature>
<dbReference type="Gene3D" id="1.10.1790.10">
    <property type="entry name" value="PRD domain"/>
    <property type="match status" value="1"/>
</dbReference>
<dbReference type="Gene3D" id="3.40.50.510">
    <property type="entry name" value="Phosphotransferase system, mannose-type IIA component"/>
    <property type="match status" value="1"/>
</dbReference>
<keyword evidence="1" id="KW-0808">Transferase</keyword>
<dbReference type="SUPFAM" id="SSF52540">
    <property type="entry name" value="P-loop containing nucleoside triphosphate hydrolases"/>
    <property type="match status" value="1"/>
</dbReference>
<evidence type="ECO:0000256" key="3">
    <source>
        <dbReference type="ARBA" id="ARBA00022840"/>
    </source>
</evidence>
<dbReference type="RefSeq" id="WP_136137678.1">
    <property type="nucleotide sequence ID" value="NZ_SDGV01000026.1"/>
</dbReference>
<protein>
    <submittedName>
        <fullName evidence="7">AAA family ATPase</fullName>
    </submittedName>
</protein>
<dbReference type="GO" id="GO:0016740">
    <property type="term" value="F:transferase activity"/>
    <property type="evidence" value="ECO:0007669"/>
    <property type="project" value="UniProtKB-KW"/>
</dbReference>
<dbReference type="PANTHER" id="PTHR32071">
    <property type="entry name" value="TRANSCRIPTIONAL REGULATORY PROTEIN"/>
    <property type="match status" value="1"/>
</dbReference>
<dbReference type="SMART" id="SM00382">
    <property type="entry name" value="AAA"/>
    <property type="match status" value="1"/>
</dbReference>
<dbReference type="GO" id="GO:0006355">
    <property type="term" value="P:regulation of DNA-templated transcription"/>
    <property type="evidence" value="ECO:0007669"/>
    <property type="project" value="InterPro"/>
</dbReference>
<keyword evidence="2" id="KW-0547">Nucleotide-binding</keyword>
<evidence type="ECO:0000256" key="2">
    <source>
        <dbReference type="ARBA" id="ARBA00022741"/>
    </source>
</evidence>
<evidence type="ECO:0000259" key="4">
    <source>
        <dbReference type="PROSITE" id="PS50045"/>
    </source>
</evidence>
<dbReference type="PROSITE" id="PS51096">
    <property type="entry name" value="PTS_EIIA_TYPE_4"/>
    <property type="match status" value="1"/>
</dbReference>
<dbReference type="GO" id="GO:0009401">
    <property type="term" value="P:phosphoenolpyruvate-dependent sugar phosphotransferase system"/>
    <property type="evidence" value="ECO:0007669"/>
    <property type="project" value="InterPro"/>
</dbReference>
<dbReference type="InterPro" id="IPR003593">
    <property type="entry name" value="AAA+_ATPase"/>
</dbReference>
<dbReference type="GO" id="GO:0005524">
    <property type="term" value="F:ATP binding"/>
    <property type="evidence" value="ECO:0007669"/>
    <property type="project" value="UniProtKB-KW"/>
</dbReference>
<dbReference type="PROSITE" id="PS51372">
    <property type="entry name" value="PRD_2"/>
    <property type="match status" value="1"/>
</dbReference>
<keyword evidence="8" id="KW-1185">Reference proteome</keyword>
<proteinExistence type="predicted"/>
<evidence type="ECO:0000259" key="6">
    <source>
        <dbReference type="PROSITE" id="PS51372"/>
    </source>
</evidence>
<dbReference type="AlphaFoldDB" id="A0A4V3TUU2"/>
<evidence type="ECO:0000313" key="7">
    <source>
        <dbReference type="EMBL" id="THB60339.1"/>
    </source>
</evidence>
<dbReference type="OrthoDB" id="9771372at2"/>
<evidence type="ECO:0000313" key="8">
    <source>
        <dbReference type="Proteomes" id="UP000310506"/>
    </source>
</evidence>
<dbReference type="Pfam" id="PF03610">
    <property type="entry name" value="EIIA-man"/>
    <property type="match status" value="1"/>
</dbReference>
<keyword evidence="3" id="KW-0067">ATP-binding</keyword>
<dbReference type="InterPro" id="IPR004701">
    <property type="entry name" value="PTS_EIIA_man-typ"/>
</dbReference>